<dbReference type="AlphaFoldDB" id="A0AAD7KAK7"/>
<dbReference type="Proteomes" id="UP001215280">
    <property type="component" value="Unassembled WGS sequence"/>
</dbReference>
<gene>
    <name evidence="1" type="ORF">DFH07DRAFT_1055384</name>
</gene>
<comment type="caution">
    <text evidence="1">The sequence shown here is derived from an EMBL/GenBank/DDBJ whole genome shotgun (WGS) entry which is preliminary data.</text>
</comment>
<evidence type="ECO:0000313" key="2">
    <source>
        <dbReference type="Proteomes" id="UP001215280"/>
    </source>
</evidence>
<reference evidence="1" key="1">
    <citation type="submission" date="2023-03" db="EMBL/GenBank/DDBJ databases">
        <title>Massive genome expansion in bonnet fungi (Mycena s.s.) driven by repeated elements and novel gene families across ecological guilds.</title>
        <authorList>
            <consortium name="Lawrence Berkeley National Laboratory"/>
            <person name="Harder C.B."/>
            <person name="Miyauchi S."/>
            <person name="Viragh M."/>
            <person name="Kuo A."/>
            <person name="Thoen E."/>
            <person name="Andreopoulos B."/>
            <person name="Lu D."/>
            <person name="Skrede I."/>
            <person name="Drula E."/>
            <person name="Henrissat B."/>
            <person name="Morin E."/>
            <person name="Kohler A."/>
            <person name="Barry K."/>
            <person name="LaButti K."/>
            <person name="Morin E."/>
            <person name="Salamov A."/>
            <person name="Lipzen A."/>
            <person name="Mereny Z."/>
            <person name="Hegedus B."/>
            <person name="Baldrian P."/>
            <person name="Stursova M."/>
            <person name="Weitz H."/>
            <person name="Taylor A."/>
            <person name="Grigoriev I.V."/>
            <person name="Nagy L.G."/>
            <person name="Martin F."/>
            <person name="Kauserud H."/>
        </authorList>
    </citation>
    <scope>NUCLEOTIDE SEQUENCE</scope>
    <source>
        <strain evidence="1">CBHHK188m</strain>
    </source>
</reference>
<dbReference type="EMBL" id="JARJLG010000004">
    <property type="protein sequence ID" value="KAJ7781804.1"/>
    <property type="molecule type" value="Genomic_DNA"/>
</dbReference>
<name>A0AAD7KAK7_9AGAR</name>
<sequence length="227" mass="25321">MPWHEDSDSDPHGSICHFALGLNEQLESLAGTGVVARYAFSGKTALILIASSAQEYGSYLPHHTEFLSDMGYPTRRPTPSNPNPRMGRINGSRLTCDLELTEPTDSDCAAFEAGLAHIRSALADSKCGYWFHTRKRDTYGRIYPAESTYFFQRSLGMKHVFQVVWNTAMYPPPQTPVQFTYKNEMYYGWSVTTPLNIEDLFESSNPEATAFIEGILTSNASKGKGRA</sequence>
<evidence type="ECO:0000313" key="1">
    <source>
        <dbReference type="EMBL" id="KAJ7781804.1"/>
    </source>
</evidence>
<organism evidence="1 2">
    <name type="scientific">Mycena maculata</name>
    <dbReference type="NCBI Taxonomy" id="230809"/>
    <lineage>
        <taxon>Eukaryota</taxon>
        <taxon>Fungi</taxon>
        <taxon>Dikarya</taxon>
        <taxon>Basidiomycota</taxon>
        <taxon>Agaricomycotina</taxon>
        <taxon>Agaricomycetes</taxon>
        <taxon>Agaricomycetidae</taxon>
        <taxon>Agaricales</taxon>
        <taxon>Marasmiineae</taxon>
        <taxon>Mycenaceae</taxon>
        <taxon>Mycena</taxon>
    </lineage>
</organism>
<accession>A0AAD7KAK7</accession>
<keyword evidence="2" id="KW-1185">Reference proteome</keyword>
<proteinExistence type="predicted"/>
<protein>
    <submittedName>
        <fullName evidence="1">Uncharacterized protein</fullName>
    </submittedName>
</protein>